<dbReference type="InterPro" id="IPR008949">
    <property type="entry name" value="Isoprenoid_synthase_dom_sf"/>
</dbReference>
<dbReference type="EC" id="4.2.3.-" evidence="2"/>
<dbReference type="SFLD" id="SFLDS00005">
    <property type="entry name" value="Isoprenoid_Synthase_Type_I"/>
    <property type="match status" value="1"/>
</dbReference>
<dbReference type="Pfam" id="PF19086">
    <property type="entry name" value="Terpene_syn_C_2"/>
    <property type="match status" value="1"/>
</dbReference>
<comment type="cofactor">
    <cofactor evidence="2">
        <name>Mg(2+)</name>
        <dbReference type="ChEBI" id="CHEBI:18420"/>
    </cofactor>
</comment>
<dbReference type="GO" id="GO:0010333">
    <property type="term" value="F:terpene synthase activity"/>
    <property type="evidence" value="ECO:0007669"/>
    <property type="project" value="InterPro"/>
</dbReference>
<dbReference type="SFLD" id="SFLDG01020">
    <property type="entry name" value="Terpene_Cyclase_Like_2"/>
    <property type="match status" value="1"/>
</dbReference>
<dbReference type="EMBL" id="FOLM01000007">
    <property type="protein sequence ID" value="SFC92508.1"/>
    <property type="molecule type" value="Genomic_DNA"/>
</dbReference>
<evidence type="ECO:0000313" key="4">
    <source>
        <dbReference type="Proteomes" id="UP000199207"/>
    </source>
</evidence>
<organism evidence="3 4">
    <name type="scientific">Streptomyces aidingensis</name>
    <dbReference type="NCBI Taxonomy" id="910347"/>
    <lineage>
        <taxon>Bacteria</taxon>
        <taxon>Bacillati</taxon>
        <taxon>Actinomycetota</taxon>
        <taxon>Actinomycetes</taxon>
        <taxon>Kitasatosporales</taxon>
        <taxon>Streptomycetaceae</taxon>
        <taxon>Streptomyces</taxon>
    </lineage>
</organism>
<keyword evidence="2" id="KW-0460">Magnesium</keyword>
<dbReference type="InterPro" id="IPR034686">
    <property type="entry name" value="Terpene_cyclase-like_2"/>
</dbReference>
<dbReference type="Proteomes" id="UP000199207">
    <property type="component" value="Unassembled WGS sequence"/>
</dbReference>
<dbReference type="STRING" id="910347.SAMN05421773_107218"/>
<protein>
    <recommendedName>
        <fullName evidence="2">Terpene synthase</fullName>
        <ecNumber evidence="2">4.2.3.-</ecNumber>
    </recommendedName>
</protein>
<reference evidence="3 4" key="1">
    <citation type="submission" date="2016-10" db="EMBL/GenBank/DDBJ databases">
        <authorList>
            <person name="de Groot N.N."/>
        </authorList>
    </citation>
    <scope>NUCLEOTIDE SEQUENCE [LARGE SCALE GENOMIC DNA]</scope>
    <source>
        <strain evidence="3 4">CGMCC 4.5739</strain>
    </source>
</reference>
<dbReference type="GO" id="GO:0046872">
    <property type="term" value="F:metal ion binding"/>
    <property type="evidence" value="ECO:0007669"/>
    <property type="project" value="UniProtKB-KW"/>
</dbReference>
<dbReference type="SUPFAM" id="SSF48576">
    <property type="entry name" value="Terpenoid synthases"/>
    <property type="match status" value="1"/>
</dbReference>
<dbReference type="PANTHER" id="PTHR35201:SF4">
    <property type="entry name" value="BETA-PINACENE SYNTHASE-RELATED"/>
    <property type="match status" value="1"/>
</dbReference>
<name>A0A1I1NAK8_9ACTN</name>
<dbReference type="Gene3D" id="1.10.600.10">
    <property type="entry name" value="Farnesyl Diphosphate Synthase"/>
    <property type="match status" value="1"/>
</dbReference>
<evidence type="ECO:0000256" key="1">
    <source>
        <dbReference type="ARBA" id="ARBA00023239"/>
    </source>
</evidence>
<evidence type="ECO:0000256" key="2">
    <source>
        <dbReference type="RuleBase" id="RU366034"/>
    </source>
</evidence>
<dbReference type="AlphaFoldDB" id="A0A1I1NAK8"/>
<proteinExistence type="inferred from homology"/>
<keyword evidence="2" id="KW-0479">Metal-binding</keyword>
<comment type="similarity">
    <text evidence="2">Belongs to the terpene synthase family.</text>
</comment>
<sequence length="304" mass="35019">MEGGKLAACVYPHGLYDQLLWETKLNVFLFSFDDAYCDIGEASRKPGELARVTNQLTYVLETPAAAAFHAEPFAVAVRELRRELDGFATPTQVTRWVHTFSAYLHRQTLHAAYREREEFPPFDDFFAARLDTSGSKSLGSQGDIIEGFEVPLGEWRHPEVQAVVDACGATVAITNDLFSYNEERQEKREWVHNLVELFAAYYRCSRQDAALKTVVEYEKVIRAYLALRERIQRWGSPELNRYVDLCGHWPRANHDWAITSARYNQVRTPGFPVEPAAESLWATQRLERSQLSPIQWWWDLLEGE</sequence>
<gene>
    <name evidence="3" type="ORF">SAMN05421773_107218</name>
</gene>
<accession>A0A1I1NAK8</accession>
<evidence type="ECO:0000313" key="3">
    <source>
        <dbReference type="EMBL" id="SFC92508.1"/>
    </source>
</evidence>
<keyword evidence="1 2" id="KW-0456">Lyase</keyword>
<keyword evidence="4" id="KW-1185">Reference proteome</keyword>
<dbReference type="PANTHER" id="PTHR35201">
    <property type="entry name" value="TERPENE SYNTHASE"/>
    <property type="match status" value="1"/>
</dbReference>